<dbReference type="Gene3D" id="3.40.50.1820">
    <property type="entry name" value="alpha/beta hydrolase"/>
    <property type="match status" value="1"/>
</dbReference>
<gene>
    <name evidence="3" type="ORF">L4923_01670</name>
</gene>
<evidence type="ECO:0000259" key="2">
    <source>
        <dbReference type="Pfam" id="PF07859"/>
    </source>
</evidence>
<organism evidence="3 4">
    <name type="scientific">Mesorhizobium retamae</name>
    <dbReference type="NCBI Taxonomy" id="2912854"/>
    <lineage>
        <taxon>Bacteria</taxon>
        <taxon>Pseudomonadati</taxon>
        <taxon>Pseudomonadota</taxon>
        <taxon>Alphaproteobacteria</taxon>
        <taxon>Hyphomicrobiales</taxon>
        <taxon>Phyllobacteriaceae</taxon>
        <taxon>Mesorhizobium</taxon>
    </lineage>
</organism>
<evidence type="ECO:0000256" key="1">
    <source>
        <dbReference type="ARBA" id="ARBA00022801"/>
    </source>
</evidence>
<name>A0ABS9QA38_9HYPH</name>
<dbReference type="InterPro" id="IPR029058">
    <property type="entry name" value="AB_hydrolase_fold"/>
</dbReference>
<dbReference type="SUPFAM" id="SSF53474">
    <property type="entry name" value="alpha/beta-Hydrolases"/>
    <property type="match status" value="1"/>
</dbReference>
<accession>A0ABS9QA38</accession>
<dbReference type="PANTHER" id="PTHR48081:SF8">
    <property type="entry name" value="ALPHA_BETA HYDROLASE FOLD-3 DOMAIN-CONTAINING PROTEIN-RELATED"/>
    <property type="match status" value="1"/>
</dbReference>
<reference evidence="3 4" key="1">
    <citation type="submission" date="2022-02" db="EMBL/GenBank/DDBJ databases">
        <title>Draft genome sequence of Mezorhizobium retamae strain IRAMC:0171 isolated from Retama raetam nodules.</title>
        <authorList>
            <person name="Bengaied R."/>
            <person name="Sbissi I."/>
            <person name="Huber K."/>
            <person name="Ghodbane F."/>
            <person name="Nouioui I."/>
            <person name="Tarhouni M."/>
            <person name="Gtari M."/>
        </authorList>
    </citation>
    <scope>NUCLEOTIDE SEQUENCE [LARGE SCALE GENOMIC DNA]</scope>
    <source>
        <strain evidence="3 4">IRAMC:0171</strain>
    </source>
</reference>
<evidence type="ECO:0000313" key="4">
    <source>
        <dbReference type="Proteomes" id="UP001201701"/>
    </source>
</evidence>
<keyword evidence="4" id="KW-1185">Reference proteome</keyword>
<dbReference type="GO" id="GO:0016787">
    <property type="term" value="F:hydrolase activity"/>
    <property type="evidence" value="ECO:0007669"/>
    <property type="project" value="UniProtKB-KW"/>
</dbReference>
<dbReference type="InterPro" id="IPR013094">
    <property type="entry name" value="AB_hydrolase_3"/>
</dbReference>
<dbReference type="Proteomes" id="UP001201701">
    <property type="component" value="Unassembled WGS sequence"/>
</dbReference>
<keyword evidence="1 3" id="KW-0378">Hydrolase</keyword>
<comment type="caution">
    <text evidence="3">The sequence shown here is derived from an EMBL/GenBank/DDBJ whole genome shotgun (WGS) entry which is preliminary data.</text>
</comment>
<proteinExistence type="predicted"/>
<protein>
    <submittedName>
        <fullName evidence="3">Alpha/beta hydrolase</fullName>
    </submittedName>
</protein>
<dbReference type="Pfam" id="PF07859">
    <property type="entry name" value="Abhydrolase_3"/>
    <property type="match status" value="1"/>
</dbReference>
<sequence>MALDPDIKVMLDRLAAEQAAQQDEITLNGSRCSYRDQYRDMSRPPERPVTEEVVRLGAGAGGVSLHLYKPVDAAGPLPVILYLHGGGFVLGDAETYALQSARIALECSALVVFVEYRLSPEHPFPAAVEDALAAVEWILAEAANHAGDPAYFVLMGDSAGANLSIALMRHFKQQRLFRAVCLLYPLVDARPYLGLASRSGSDREFATGYYLEFAETEYFAKAYLPEPEMATDSRVSPVLATDIDGLPPILFYAAENDVLRDQGRFFAEQLKAAGNDVRYRCFDGLIHNFMQHAGISKASDAAFLEVCAAVRAALESRDLR</sequence>
<evidence type="ECO:0000313" key="3">
    <source>
        <dbReference type="EMBL" id="MCG7503721.1"/>
    </source>
</evidence>
<dbReference type="PANTHER" id="PTHR48081">
    <property type="entry name" value="AB HYDROLASE SUPERFAMILY PROTEIN C4A8.06C"/>
    <property type="match status" value="1"/>
</dbReference>
<dbReference type="InterPro" id="IPR050300">
    <property type="entry name" value="GDXG_lipolytic_enzyme"/>
</dbReference>
<dbReference type="RefSeq" id="WP_239361607.1">
    <property type="nucleotide sequence ID" value="NZ_JAKREW010000001.1"/>
</dbReference>
<dbReference type="EMBL" id="JAKREW010000001">
    <property type="protein sequence ID" value="MCG7503721.1"/>
    <property type="molecule type" value="Genomic_DNA"/>
</dbReference>
<feature type="domain" description="Alpha/beta hydrolase fold-3" evidence="2">
    <location>
        <begin position="80"/>
        <end position="290"/>
    </location>
</feature>